<dbReference type="RefSeq" id="WP_184875327.1">
    <property type="nucleotide sequence ID" value="NZ_JACHEF010000005.1"/>
</dbReference>
<accession>A0A841PB88</accession>
<dbReference type="AlphaFoldDB" id="A0A841PB88"/>
<dbReference type="Proteomes" id="UP000556329">
    <property type="component" value="Unassembled WGS sequence"/>
</dbReference>
<evidence type="ECO:0000313" key="1">
    <source>
        <dbReference type="EMBL" id="MBB6412406.1"/>
    </source>
</evidence>
<proteinExistence type="predicted"/>
<gene>
    <name evidence="1" type="ORF">HNQ71_005096</name>
</gene>
<keyword evidence="2" id="KW-1185">Reference proteome</keyword>
<dbReference type="EMBL" id="JACHEF010000005">
    <property type="protein sequence ID" value="MBB6412406.1"/>
    <property type="molecule type" value="Genomic_DNA"/>
</dbReference>
<evidence type="ECO:0000313" key="2">
    <source>
        <dbReference type="Proteomes" id="UP000556329"/>
    </source>
</evidence>
<organism evidence="1 2">
    <name type="scientific">Mesorhizobium sangaii</name>
    <dbReference type="NCBI Taxonomy" id="505389"/>
    <lineage>
        <taxon>Bacteria</taxon>
        <taxon>Pseudomonadati</taxon>
        <taxon>Pseudomonadota</taxon>
        <taxon>Alphaproteobacteria</taxon>
        <taxon>Hyphomicrobiales</taxon>
        <taxon>Phyllobacteriaceae</taxon>
        <taxon>Mesorhizobium</taxon>
    </lineage>
</organism>
<sequence>MGLDVVVFKSTSTMEREFSGYCFQREPATGECEVIDPEGVNLTWEVVTACDRRVGNIAHVATLRETTAGYLGEGSALDLLMDCRN</sequence>
<reference evidence="1 2" key="1">
    <citation type="submission" date="2020-08" db="EMBL/GenBank/DDBJ databases">
        <title>Genomic Encyclopedia of Type Strains, Phase IV (KMG-IV): sequencing the most valuable type-strain genomes for metagenomic binning, comparative biology and taxonomic classification.</title>
        <authorList>
            <person name="Goeker M."/>
        </authorList>
    </citation>
    <scope>NUCLEOTIDE SEQUENCE [LARGE SCALE GENOMIC DNA]</scope>
    <source>
        <strain evidence="1 2">DSM 100039</strain>
    </source>
</reference>
<comment type="caution">
    <text evidence="1">The sequence shown here is derived from an EMBL/GenBank/DDBJ whole genome shotgun (WGS) entry which is preliminary data.</text>
</comment>
<protein>
    <submittedName>
        <fullName evidence="1">Uncharacterized protein</fullName>
    </submittedName>
</protein>
<name>A0A841PB88_9HYPH</name>